<evidence type="ECO:0000313" key="2">
    <source>
        <dbReference type="EMBL" id="MDR8522819.1"/>
    </source>
</evidence>
<feature type="chain" id="PRO_5043880423" evidence="1">
    <location>
        <begin position="22"/>
        <end position="104"/>
    </location>
</feature>
<dbReference type="Proteomes" id="UP001271263">
    <property type="component" value="Unassembled WGS sequence"/>
</dbReference>
<evidence type="ECO:0000313" key="3">
    <source>
        <dbReference type="EMBL" id="MDW4826583.1"/>
    </source>
</evidence>
<sequence length="104" mass="11719">MKILTTTALVLTSALTFSSNAEPVNTDIEHINVVYRTPFEYSLYLYTQDTMQAFSQQLRAEIPLRAKQSSLQMAKAQGFIIDDDEIALESTNSILSTWRLKAAE</sequence>
<dbReference type="EMBL" id="JAPMLE010000001">
    <property type="protein sequence ID" value="MDR8522819.1"/>
    <property type="molecule type" value="Genomic_DNA"/>
</dbReference>
<keyword evidence="1" id="KW-0732">Signal</keyword>
<proteinExistence type="predicted"/>
<accession>A0AAW8NLV4</accession>
<reference evidence="3 5" key="1">
    <citation type="journal article" date="2022" name="bioRxiv">
        <title>Prophages regulate Shewanella fidelis 3313 motility and biofilm formation: implications for gut colonization dynamics in Ciona robusta.</title>
        <authorList>
            <person name="Natarajan O."/>
            <person name="Gibboney S.L."/>
            <person name="Young M.N."/>
            <person name="Lim S.J."/>
            <person name="Pluta N."/>
            <person name="Atkinson C.G."/>
            <person name="Leigh B.A."/>
            <person name="Liberti A."/>
            <person name="Kees E.D."/>
            <person name="Breitbart M."/>
            <person name="Gralnick J.A."/>
            <person name="Dishaw L.J."/>
        </authorList>
    </citation>
    <scope>NUCLEOTIDE SEQUENCE [LARGE SCALE GENOMIC DNA]</scope>
    <source>
        <strain evidence="3 5">JG4066</strain>
    </source>
</reference>
<dbReference type="EMBL" id="JAPMLD010000020">
    <property type="protein sequence ID" value="MDW4826583.1"/>
    <property type="molecule type" value="Genomic_DNA"/>
</dbReference>
<organism evidence="2 4">
    <name type="scientific">Shewanella fidelis</name>
    <dbReference type="NCBI Taxonomy" id="173509"/>
    <lineage>
        <taxon>Bacteria</taxon>
        <taxon>Pseudomonadati</taxon>
        <taxon>Pseudomonadota</taxon>
        <taxon>Gammaproteobacteria</taxon>
        <taxon>Alteromonadales</taxon>
        <taxon>Shewanellaceae</taxon>
        <taxon>Shewanella</taxon>
    </lineage>
</organism>
<dbReference type="RefSeq" id="WP_310654059.1">
    <property type="nucleotide sequence ID" value="NZ_JAPMLA010000016.1"/>
</dbReference>
<keyword evidence="5" id="KW-1185">Reference proteome</keyword>
<dbReference type="AlphaFoldDB" id="A0AAW8NLV4"/>
<dbReference type="Proteomes" id="UP001259340">
    <property type="component" value="Unassembled WGS sequence"/>
</dbReference>
<gene>
    <name evidence="2" type="ORF">OS133_03810</name>
    <name evidence="3" type="ORF">OS134_21165</name>
</gene>
<name>A0AAW8NLV4_9GAMM</name>
<comment type="caution">
    <text evidence="2">The sequence shown here is derived from an EMBL/GenBank/DDBJ whole genome shotgun (WGS) entry which is preliminary data.</text>
</comment>
<protein>
    <submittedName>
        <fullName evidence="2">Uncharacterized protein</fullName>
    </submittedName>
</protein>
<reference evidence="2" key="2">
    <citation type="submission" date="2022-11" db="EMBL/GenBank/DDBJ databases">
        <title>Prophages regulate Shewanella fidelis motility and biofilm formation: implications for gut colonization dynamics in Ciona robusta.</title>
        <authorList>
            <person name="Natarajan O."/>
            <person name="Gibboney S.L."/>
            <person name="Young M.N."/>
            <person name="Lim S.J."/>
            <person name="Pluta N."/>
            <person name="Atkinson C.G.F."/>
            <person name="Leigh B.A."/>
            <person name="Liberti A."/>
            <person name="Kees E."/>
            <person name="Breitbart M."/>
            <person name="Gralnick J."/>
            <person name="Dishaw L.J."/>
        </authorList>
    </citation>
    <scope>NUCLEOTIDE SEQUENCE</scope>
    <source>
        <strain evidence="2">3313</strain>
    </source>
</reference>
<evidence type="ECO:0000313" key="4">
    <source>
        <dbReference type="Proteomes" id="UP001259340"/>
    </source>
</evidence>
<evidence type="ECO:0000256" key="1">
    <source>
        <dbReference type="SAM" id="SignalP"/>
    </source>
</evidence>
<evidence type="ECO:0000313" key="5">
    <source>
        <dbReference type="Proteomes" id="UP001271263"/>
    </source>
</evidence>
<feature type="signal peptide" evidence="1">
    <location>
        <begin position="1"/>
        <end position="21"/>
    </location>
</feature>